<organism evidence="2 3">
    <name type="scientific">Heterostelium pallidum (strain ATCC 26659 / Pp 5 / PN500)</name>
    <name type="common">Cellular slime mold</name>
    <name type="synonym">Polysphondylium pallidum</name>
    <dbReference type="NCBI Taxonomy" id="670386"/>
    <lineage>
        <taxon>Eukaryota</taxon>
        <taxon>Amoebozoa</taxon>
        <taxon>Evosea</taxon>
        <taxon>Eumycetozoa</taxon>
        <taxon>Dictyostelia</taxon>
        <taxon>Acytosteliales</taxon>
        <taxon>Acytosteliaceae</taxon>
        <taxon>Heterostelium</taxon>
    </lineage>
</organism>
<comment type="caution">
    <text evidence="2">The sequence shown here is derived from an EMBL/GenBank/DDBJ whole genome shotgun (WGS) entry which is preliminary data.</text>
</comment>
<gene>
    <name evidence="2" type="ORF">PPL_04314</name>
</gene>
<dbReference type="InParanoid" id="D3B779"/>
<name>D3B779_HETP5</name>
<protein>
    <recommendedName>
        <fullName evidence="4">Transposase</fullName>
    </recommendedName>
</protein>
<keyword evidence="3" id="KW-1185">Reference proteome</keyword>
<evidence type="ECO:0000313" key="3">
    <source>
        <dbReference type="Proteomes" id="UP000001396"/>
    </source>
</evidence>
<feature type="region of interest" description="Disordered" evidence="1">
    <location>
        <begin position="90"/>
        <end position="185"/>
    </location>
</feature>
<dbReference type="EMBL" id="ADBJ01000018">
    <property type="protein sequence ID" value="EFA82622.1"/>
    <property type="molecule type" value="Genomic_DNA"/>
</dbReference>
<accession>D3B779</accession>
<sequence>MNNTNPIELQKPKKKDAENIAFFGKECDVSKKEVVERFFYRPSHLKRTVPSEMPDIIDYILSKEVRELLLAEINLNARCQLEEIRKNILDGSNTNRPKPSKPKRGGKKKKATKSKQQTSQQPKHHTSSFKKHLDNNNNNNLNRSSNNNNTNTTTTTTTTTITTTTTTTNNTNPVRLTSTRNTHRSKAGKLVPVKNSYLYKDVTEEELMLFLAITVHKARWDMSNDCYFSHITTGDQVYMVRNRYEKISSFFMFSEAVILKLCSALSTVYEGCLENSTFISIDETMLARRMNCTSRNENAQKVEPAFYTVIPPKPHPTGILVYHLATKIDTVDDKFDNVHCVPFIIRTLPKHIGCEQPFEVAKKLLKDHVNANPSRDPQKHLIADSAFCHQEIIEYAESQKIALTLSASQYLLKLHYILEWVILKDNTFIGVHTQGGTFYRYRQVTVTNGKRKERCFKNATSAAYTEEITRLIKCIQMLPAPKVRTLYDSLNQRKAAKNAKTTDLRDKLIQRLLCGAQQKEYLLYELNNHVYRSQEFPPSLLYRKCFNSVDRHDYFLYALGLPKHLPNYQQLRAIGILHSAYINIFAIHMVKSNRDEFEFILNGLLTARSNPVFFIGLVL</sequence>
<reference evidence="2 3" key="1">
    <citation type="journal article" date="2011" name="Genome Res.">
        <title>Phylogeny-wide analysis of social amoeba genomes highlights ancient origins for complex intercellular communication.</title>
        <authorList>
            <person name="Heidel A.J."/>
            <person name="Lawal H.M."/>
            <person name="Felder M."/>
            <person name="Schilde C."/>
            <person name="Helps N.R."/>
            <person name="Tunggal B."/>
            <person name="Rivero F."/>
            <person name="John U."/>
            <person name="Schleicher M."/>
            <person name="Eichinger L."/>
            <person name="Platzer M."/>
            <person name="Noegel A.A."/>
            <person name="Schaap P."/>
            <person name="Gloeckner G."/>
        </authorList>
    </citation>
    <scope>NUCLEOTIDE SEQUENCE [LARGE SCALE GENOMIC DNA]</scope>
    <source>
        <strain evidence="3">ATCC 26659 / Pp 5 / PN500</strain>
    </source>
</reference>
<evidence type="ECO:0000313" key="2">
    <source>
        <dbReference type="EMBL" id="EFA82622.1"/>
    </source>
</evidence>
<feature type="compositionally biased region" description="Low complexity" evidence="1">
    <location>
        <begin position="135"/>
        <end position="172"/>
    </location>
</feature>
<evidence type="ECO:0000256" key="1">
    <source>
        <dbReference type="SAM" id="MobiDB-lite"/>
    </source>
</evidence>
<proteinExistence type="predicted"/>
<dbReference type="GeneID" id="31359801"/>
<feature type="compositionally biased region" description="Basic residues" evidence="1">
    <location>
        <begin position="98"/>
        <end position="113"/>
    </location>
</feature>
<evidence type="ECO:0008006" key="4">
    <source>
        <dbReference type="Google" id="ProtNLM"/>
    </source>
</evidence>
<dbReference type="Proteomes" id="UP000001396">
    <property type="component" value="Unassembled WGS sequence"/>
</dbReference>
<dbReference type="AlphaFoldDB" id="D3B779"/>
<dbReference type="RefSeq" id="XP_020434739.1">
    <property type="nucleotide sequence ID" value="XM_020575219.1"/>
</dbReference>